<dbReference type="Pfam" id="PF00975">
    <property type="entry name" value="Thioesterase"/>
    <property type="match status" value="1"/>
</dbReference>
<comment type="caution">
    <text evidence="4">The sequence shown here is derived from an EMBL/GenBank/DDBJ whole genome shotgun (WGS) entry which is preliminary data.</text>
</comment>
<dbReference type="EMBL" id="JAYFSI010000005">
    <property type="protein sequence ID" value="MEA5362557.1"/>
    <property type="molecule type" value="Genomic_DNA"/>
</dbReference>
<dbReference type="InterPro" id="IPR001031">
    <property type="entry name" value="Thioesterase"/>
</dbReference>
<dbReference type="Proteomes" id="UP001304298">
    <property type="component" value="Unassembled WGS sequence"/>
</dbReference>
<accession>A0ABU5R8K3</accession>
<dbReference type="GO" id="GO:0016787">
    <property type="term" value="F:hydrolase activity"/>
    <property type="evidence" value="ECO:0007669"/>
    <property type="project" value="UniProtKB-KW"/>
</dbReference>
<dbReference type="InterPro" id="IPR012223">
    <property type="entry name" value="TEII"/>
</dbReference>
<dbReference type="PANTHER" id="PTHR11487:SF0">
    <property type="entry name" value="S-ACYL FATTY ACID SYNTHASE THIOESTERASE, MEDIUM CHAIN"/>
    <property type="match status" value="1"/>
</dbReference>
<dbReference type="RefSeq" id="WP_323330117.1">
    <property type="nucleotide sequence ID" value="NZ_JAYFSI010000005.1"/>
</dbReference>
<dbReference type="Gene3D" id="3.40.50.1820">
    <property type="entry name" value="alpha/beta hydrolase"/>
    <property type="match status" value="1"/>
</dbReference>
<evidence type="ECO:0000313" key="4">
    <source>
        <dbReference type="EMBL" id="MEA5362557.1"/>
    </source>
</evidence>
<name>A0ABU5R8K3_9PSEU</name>
<dbReference type="PANTHER" id="PTHR11487">
    <property type="entry name" value="THIOESTERASE"/>
    <property type="match status" value="1"/>
</dbReference>
<dbReference type="SUPFAM" id="SSF53474">
    <property type="entry name" value="alpha/beta-Hydrolases"/>
    <property type="match status" value="1"/>
</dbReference>
<sequence>MPTIPPAAAGGMVVGWCPGGAAGDGRRAWGLVLAEGTAMVVVRETGVWVRRFHPASQPAARLVCFPPAGGSASHFYPVSRVMGPEVDVVCLQYPGRQDRSGEPPLDTVAAFADEIATALEPWTGVRLILFGHGLGATIAYETARRLEAAGVAVAALIVSGRRGPTTFRDERMHQLDDDQLLAEARCLSELGDALLDDGIARAVLPALRAGHHAAETYRHTSGEPLRCPVTVLIADADPVVTVAEAKDWEAHTTGPFQLTVFPGSRFSPPDRLQEVAAAVRAHVAS</sequence>
<evidence type="ECO:0000313" key="5">
    <source>
        <dbReference type="Proteomes" id="UP001304298"/>
    </source>
</evidence>
<evidence type="ECO:0000259" key="3">
    <source>
        <dbReference type="SMART" id="SM00824"/>
    </source>
</evidence>
<gene>
    <name evidence="4" type="ORF">VA596_23680</name>
</gene>
<evidence type="ECO:0000256" key="1">
    <source>
        <dbReference type="ARBA" id="ARBA00007169"/>
    </source>
</evidence>
<keyword evidence="5" id="KW-1185">Reference proteome</keyword>
<dbReference type="SMART" id="SM00824">
    <property type="entry name" value="PKS_TE"/>
    <property type="match status" value="1"/>
</dbReference>
<reference evidence="4 5" key="1">
    <citation type="submission" date="2023-12" db="EMBL/GenBank/DDBJ databases">
        <title>Amycolatopsis sp. V23-08.</title>
        <authorList>
            <person name="Somphong A."/>
        </authorList>
    </citation>
    <scope>NUCLEOTIDE SEQUENCE [LARGE SCALE GENOMIC DNA]</scope>
    <source>
        <strain evidence="4 5">V23-08</strain>
    </source>
</reference>
<keyword evidence="2 4" id="KW-0378">Hydrolase</keyword>
<protein>
    <submittedName>
        <fullName evidence="4">Alpha/beta fold hydrolase</fullName>
    </submittedName>
</protein>
<feature type="domain" description="Thioesterase TesA-like" evidence="3">
    <location>
        <begin position="63"/>
        <end position="283"/>
    </location>
</feature>
<organism evidence="4 5">
    <name type="scientific">Amycolatopsis heterodermiae</name>
    <dbReference type="NCBI Taxonomy" id="3110235"/>
    <lineage>
        <taxon>Bacteria</taxon>
        <taxon>Bacillati</taxon>
        <taxon>Actinomycetota</taxon>
        <taxon>Actinomycetes</taxon>
        <taxon>Pseudonocardiales</taxon>
        <taxon>Pseudonocardiaceae</taxon>
        <taxon>Amycolatopsis</taxon>
    </lineage>
</organism>
<evidence type="ECO:0000256" key="2">
    <source>
        <dbReference type="ARBA" id="ARBA00022801"/>
    </source>
</evidence>
<dbReference type="InterPro" id="IPR020802">
    <property type="entry name" value="TesA-like"/>
</dbReference>
<comment type="similarity">
    <text evidence="1">Belongs to the thioesterase family.</text>
</comment>
<proteinExistence type="inferred from homology"/>
<dbReference type="InterPro" id="IPR029058">
    <property type="entry name" value="AB_hydrolase_fold"/>
</dbReference>